<reference evidence="2" key="1">
    <citation type="submission" date="2022-07" db="EMBL/GenBank/DDBJ databases">
        <title>Complete genome of MD9.</title>
        <authorList>
            <person name="Cao G."/>
        </authorList>
    </citation>
    <scope>NUCLEOTIDE SEQUENCE</scope>
    <source>
        <strain evidence="2">MD9</strain>
    </source>
</reference>
<dbReference type="Proteomes" id="UP001058744">
    <property type="component" value="Chromosome"/>
</dbReference>
<dbReference type="AlphaFoldDB" id="A0AAJ5HX81"/>
<feature type="domain" description="Helicase/UvrB N-terminal" evidence="1">
    <location>
        <begin position="4"/>
        <end position="156"/>
    </location>
</feature>
<protein>
    <submittedName>
        <fullName evidence="2">DEAD/DEAH box helicase family protein</fullName>
    </submittedName>
</protein>
<keyword evidence="2" id="KW-0547">Nucleotide-binding</keyword>
<dbReference type="GO" id="GO:0005829">
    <property type="term" value="C:cytosol"/>
    <property type="evidence" value="ECO:0007669"/>
    <property type="project" value="TreeGrafter"/>
</dbReference>
<dbReference type="RefSeq" id="WP_110994338.1">
    <property type="nucleotide sequence ID" value="NZ_CP101700.1"/>
</dbReference>
<dbReference type="PANTHER" id="PTHR47396:SF1">
    <property type="entry name" value="ATP-DEPENDENT HELICASE IRC3-RELATED"/>
    <property type="match status" value="1"/>
</dbReference>
<dbReference type="GO" id="GO:0003677">
    <property type="term" value="F:DNA binding"/>
    <property type="evidence" value="ECO:0007669"/>
    <property type="project" value="InterPro"/>
</dbReference>
<dbReference type="EMBL" id="CP101700">
    <property type="protein sequence ID" value="UUC20689.1"/>
    <property type="molecule type" value="Genomic_DNA"/>
</dbReference>
<dbReference type="Pfam" id="PF04851">
    <property type="entry name" value="ResIII"/>
    <property type="match status" value="1"/>
</dbReference>
<evidence type="ECO:0000313" key="3">
    <source>
        <dbReference type="Proteomes" id="UP001058744"/>
    </source>
</evidence>
<dbReference type="PANTHER" id="PTHR47396">
    <property type="entry name" value="TYPE I RESTRICTION ENZYME ECOKI R PROTEIN"/>
    <property type="match status" value="1"/>
</dbReference>
<sequence>MSSVLREWQTSCIEKALRHFQVNRHFFCQATPGAGKTRMAGELAKELLKKNVIDLVLCFAPSCQVVDGFRATFSKILGRRMDGYVGAIGDASTYQGMDTKGEEFWDLFEQYRILAIFDEIHHCAGYDLQSSNTWGATIISKIQNQATFTLSLSGTPWRTDDKAIALGRYSAPAGALARDYHYGLQQAIDDKICRSPRITLVDNHNLQLTQKNQQSRLTSNYDSFAHLLESSPLCFEDILWNEDVIDHILDLGCRKLSEIRKGNPSAAGLIVASDTNHAKLIESKLKRRGENCRVATSKTGSAQDKINEFRSGIGCWIVAVGMISEGTDIPRLQVCCYLSRIRTELHYRQVLGRILRRTGVNDDQAWLFVVAEPSLIEYSRRLSDDLPQDLAVISMQTVPRPQEKEALTGGENKGIDTWPILTADTGRPSKVDYLESAPNSHSSTSYELSVSSQFRAELLEIS</sequence>
<dbReference type="InterPro" id="IPR027417">
    <property type="entry name" value="P-loop_NTPase"/>
</dbReference>
<evidence type="ECO:0000259" key="1">
    <source>
        <dbReference type="Pfam" id="PF04851"/>
    </source>
</evidence>
<proteinExistence type="predicted"/>
<evidence type="ECO:0000313" key="2">
    <source>
        <dbReference type="EMBL" id="UUC20689.1"/>
    </source>
</evidence>
<dbReference type="GO" id="GO:0016787">
    <property type="term" value="F:hydrolase activity"/>
    <property type="evidence" value="ECO:0007669"/>
    <property type="project" value="InterPro"/>
</dbReference>
<dbReference type="InterPro" id="IPR050742">
    <property type="entry name" value="Helicase_Restrict-Modif_Enz"/>
</dbReference>
<organism evidence="2 3">
    <name type="scientific">Pseudomonas asiatica</name>
    <dbReference type="NCBI Taxonomy" id="2219225"/>
    <lineage>
        <taxon>Bacteria</taxon>
        <taxon>Pseudomonadati</taxon>
        <taxon>Pseudomonadota</taxon>
        <taxon>Gammaproteobacteria</taxon>
        <taxon>Pseudomonadales</taxon>
        <taxon>Pseudomonadaceae</taxon>
        <taxon>Pseudomonas</taxon>
    </lineage>
</organism>
<keyword evidence="2" id="KW-0067">ATP-binding</keyword>
<gene>
    <name evidence="2" type="ORF">NOV18_09505</name>
</gene>
<dbReference type="Gene3D" id="3.40.50.300">
    <property type="entry name" value="P-loop containing nucleotide triphosphate hydrolases"/>
    <property type="match status" value="2"/>
</dbReference>
<keyword evidence="2" id="KW-0347">Helicase</keyword>
<dbReference type="GO" id="GO:0005524">
    <property type="term" value="F:ATP binding"/>
    <property type="evidence" value="ECO:0007669"/>
    <property type="project" value="InterPro"/>
</dbReference>
<accession>A0AAJ5HX81</accession>
<dbReference type="InterPro" id="IPR006935">
    <property type="entry name" value="Helicase/UvrB_N"/>
</dbReference>
<name>A0AAJ5HX81_9PSED</name>
<dbReference type="GO" id="GO:0004386">
    <property type="term" value="F:helicase activity"/>
    <property type="evidence" value="ECO:0007669"/>
    <property type="project" value="UniProtKB-KW"/>
</dbReference>
<keyword evidence="2" id="KW-0378">Hydrolase</keyword>
<dbReference type="SUPFAM" id="SSF52540">
    <property type="entry name" value="P-loop containing nucleoside triphosphate hydrolases"/>
    <property type="match status" value="2"/>
</dbReference>